<accession>A0AAW1GSK7</accession>
<keyword evidence="1" id="KW-0472">Membrane</keyword>
<keyword evidence="3" id="KW-1185">Reference proteome</keyword>
<organism evidence="2 3">
    <name type="scientific">Saponaria officinalis</name>
    <name type="common">Common soapwort</name>
    <name type="synonym">Lychnis saponaria</name>
    <dbReference type="NCBI Taxonomy" id="3572"/>
    <lineage>
        <taxon>Eukaryota</taxon>
        <taxon>Viridiplantae</taxon>
        <taxon>Streptophyta</taxon>
        <taxon>Embryophyta</taxon>
        <taxon>Tracheophyta</taxon>
        <taxon>Spermatophyta</taxon>
        <taxon>Magnoliopsida</taxon>
        <taxon>eudicotyledons</taxon>
        <taxon>Gunneridae</taxon>
        <taxon>Pentapetalae</taxon>
        <taxon>Caryophyllales</taxon>
        <taxon>Caryophyllaceae</taxon>
        <taxon>Caryophylleae</taxon>
        <taxon>Saponaria</taxon>
    </lineage>
</organism>
<proteinExistence type="predicted"/>
<keyword evidence="1" id="KW-0812">Transmembrane</keyword>
<comment type="caution">
    <text evidence="2">The sequence shown here is derived from an EMBL/GenBank/DDBJ whole genome shotgun (WGS) entry which is preliminary data.</text>
</comment>
<feature type="transmembrane region" description="Helical" evidence="1">
    <location>
        <begin position="26"/>
        <end position="48"/>
    </location>
</feature>
<protein>
    <submittedName>
        <fullName evidence="2">Uncharacterized protein</fullName>
    </submittedName>
</protein>
<dbReference type="AlphaFoldDB" id="A0AAW1GSK7"/>
<evidence type="ECO:0000313" key="2">
    <source>
        <dbReference type="EMBL" id="KAK9666023.1"/>
    </source>
</evidence>
<name>A0AAW1GSK7_SAPOF</name>
<evidence type="ECO:0000256" key="1">
    <source>
        <dbReference type="SAM" id="Phobius"/>
    </source>
</evidence>
<dbReference type="Proteomes" id="UP001443914">
    <property type="component" value="Unassembled WGS sequence"/>
</dbReference>
<gene>
    <name evidence="2" type="ORF">RND81_14G154000</name>
</gene>
<reference evidence="2" key="1">
    <citation type="submission" date="2024-03" db="EMBL/GenBank/DDBJ databases">
        <title>WGS assembly of Saponaria officinalis var. Norfolk2.</title>
        <authorList>
            <person name="Jenkins J."/>
            <person name="Shu S."/>
            <person name="Grimwood J."/>
            <person name="Barry K."/>
            <person name="Goodstein D."/>
            <person name="Schmutz J."/>
            <person name="Leebens-Mack J."/>
            <person name="Osbourn A."/>
        </authorList>
    </citation>
    <scope>NUCLEOTIDE SEQUENCE [LARGE SCALE GENOMIC DNA]</scope>
    <source>
        <strain evidence="2">JIC</strain>
    </source>
</reference>
<evidence type="ECO:0000313" key="3">
    <source>
        <dbReference type="Proteomes" id="UP001443914"/>
    </source>
</evidence>
<sequence>MRNLIKALVDWVKFAFDVPFARADVFGVNIGGHLFVKDVLLVVIVFLLSQKSYKPPKRPLTKKEIDELCDEWTPESLIPLLTQEMQRQPPKLQSAARPHTIINGKDVLNFENSCPTFTRLYKPIRDKVFEQQKTYFDLEKEHTRLGEE</sequence>
<keyword evidence="1" id="KW-1133">Transmembrane helix</keyword>
<dbReference type="EMBL" id="JBDFQZ010000014">
    <property type="protein sequence ID" value="KAK9666023.1"/>
    <property type="molecule type" value="Genomic_DNA"/>
</dbReference>